<evidence type="ECO:0000313" key="5">
    <source>
        <dbReference type="Proteomes" id="UP001162162"/>
    </source>
</evidence>
<dbReference type="GO" id="GO:0005509">
    <property type="term" value="F:calcium ion binding"/>
    <property type="evidence" value="ECO:0007669"/>
    <property type="project" value="InterPro"/>
</dbReference>
<dbReference type="Pfam" id="PF00191">
    <property type="entry name" value="Annexin"/>
    <property type="match status" value="1"/>
</dbReference>
<dbReference type="SUPFAM" id="SSF47874">
    <property type="entry name" value="Annexin"/>
    <property type="match status" value="1"/>
</dbReference>
<keyword evidence="2" id="KW-0677">Repeat</keyword>
<dbReference type="InterPro" id="IPR018502">
    <property type="entry name" value="Annexin_repeat"/>
</dbReference>
<dbReference type="GO" id="GO:0005544">
    <property type="term" value="F:calcium-dependent phospholipid binding"/>
    <property type="evidence" value="ECO:0007669"/>
    <property type="project" value="InterPro"/>
</dbReference>
<dbReference type="SMART" id="SM00335">
    <property type="entry name" value="ANX"/>
    <property type="match status" value="1"/>
</dbReference>
<sequence length="116" mass="12856">MCSISTQELIKINENKLRLDKIKRCTPTVYPADPFDPVADAATLKKAMKGFGADEKAIIDVLARRGIVQRLEIAETFKTSYGKDLVSELKSELGGKFEDVIVALMTPLPQTTFPVR</sequence>
<dbReference type="GO" id="GO:0001786">
    <property type="term" value="F:phosphatidylserine binding"/>
    <property type="evidence" value="ECO:0007669"/>
    <property type="project" value="TreeGrafter"/>
</dbReference>
<name>A0AAV8YCW0_9CUCU</name>
<dbReference type="GO" id="GO:0012506">
    <property type="term" value="C:vesicle membrane"/>
    <property type="evidence" value="ECO:0007669"/>
    <property type="project" value="TreeGrafter"/>
</dbReference>
<comment type="caution">
    <text evidence="4">The sequence shown here is derived from an EMBL/GenBank/DDBJ whole genome shotgun (WGS) entry which is preliminary data.</text>
</comment>
<dbReference type="InterPro" id="IPR001464">
    <property type="entry name" value="Annexin"/>
</dbReference>
<keyword evidence="5" id="KW-1185">Reference proteome</keyword>
<dbReference type="InterPro" id="IPR037104">
    <property type="entry name" value="Annexin_sf"/>
</dbReference>
<dbReference type="AlphaFoldDB" id="A0AAV8YCW0"/>
<dbReference type="PROSITE" id="PS51897">
    <property type="entry name" value="ANNEXIN_2"/>
    <property type="match status" value="1"/>
</dbReference>
<accession>A0AAV8YCW0</accession>
<dbReference type="GO" id="GO:0005737">
    <property type="term" value="C:cytoplasm"/>
    <property type="evidence" value="ECO:0007669"/>
    <property type="project" value="TreeGrafter"/>
</dbReference>
<dbReference type="Gene3D" id="1.10.220.10">
    <property type="entry name" value="Annexin"/>
    <property type="match status" value="1"/>
</dbReference>
<dbReference type="EMBL" id="JAPWTK010000130">
    <property type="protein sequence ID" value="KAJ8948788.1"/>
    <property type="molecule type" value="Genomic_DNA"/>
</dbReference>
<organism evidence="4 5">
    <name type="scientific">Aromia moschata</name>
    <dbReference type="NCBI Taxonomy" id="1265417"/>
    <lineage>
        <taxon>Eukaryota</taxon>
        <taxon>Metazoa</taxon>
        <taxon>Ecdysozoa</taxon>
        <taxon>Arthropoda</taxon>
        <taxon>Hexapoda</taxon>
        <taxon>Insecta</taxon>
        <taxon>Pterygota</taxon>
        <taxon>Neoptera</taxon>
        <taxon>Endopterygota</taxon>
        <taxon>Coleoptera</taxon>
        <taxon>Polyphaga</taxon>
        <taxon>Cucujiformia</taxon>
        <taxon>Chrysomeloidea</taxon>
        <taxon>Cerambycidae</taxon>
        <taxon>Cerambycinae</taxon>
        <taxon>Callichromatini</taxon>
        <taxon>Aromia</taxon>
    </lineage>
</organism>
<reference evidence="4" key="1">
    <citation type="journal article" date="2023" name="Insect Mol. Biol.">
        <title>Genome sequencing provides insights into the evolution of gene families encoding plant cell wall-degrading enzymes in longhorned beetles.</title>
        <authorList>
            <person name="Shin N.R."/>
            <person name="Okamura Y."/>
            <person name="Kirsch R."/>
            <person name="Pauchet Y."/>
        </authorList>
    </citation>
    <scope>NUCLEOTIDE SEQUENCE</scope>
    <source>
        <strain evidence="4">AMC_N1</strain>
    </source>
</reference>
<keyword evidence="3" id="KW-0041">Annexin</keyword>
<dbReference type="FunFam" id="1.10.220.10:FF:000004">
    <property type="entry name" value="Annexin"/>
    <property type="match status" value="1"/>
</dbReference>
<evidence type="ECO:0008006" key="6">
    <source>
        <dbReference type="Google" id="ProtNLM"/>
    </source>
</evidence>
<proteinExistence type="inferred from homology"/>
<dbReference type="PANTHER" id="PTHR10502:SF233">
    <property type="entry name" value="ANNEXIN B9"/>
    <property type="match status" value="1"/>
</dbReference>
<evidence type="ECO:0000256" key="2">
    <source>
        <dbReference type="ARBA" id="ARBA00022737"/>
    </source>
</evidence>
<gene>
    <name evidence="4" type="ORF">NQ318_022920</name>
</gene>
<evidence type="ECO:0000256" key="1">
    <source>
        <dbReference type="ARBA" id="ARBA00007831"/>
    </source>
</evidence>
<dbReference type="PRINTS" id="PR00196">
    <property type="entry name" value="ANNEXIN"/>
</dbReference>
<dbReference type="GO" id="GO:0032509">
    <property type="term" value="P:endosome transport via multivesicular body sorting pathway"/>
    <property type="evidence" value="ECO:0007669"/>
    <property type="project" value="TreeGrafter"/>
</dbReference>
<comment type="similarity">
    <text evidence="1">Belongs to the annexin family.</text>
</comment>
<evidence type="ECO:0000256" key="3">
    <source>
        <dbReference type="ARBA" id="ARBA00023216"/>
    </source>
</evidence>
<dbReference type="Proteomes" id="UP001162162">
    <property type="component" value="Unassembled WGS sequence"/>
</dbReference>
<dbReference type="GO" id="GO:0005886">
    <property type="term" value="C:plasma membrane"/>
    <property type="evidence" value="ECO:0007669"/>
    <property type="project" value="TreeGrafter"/>
</dbReference>
<protein>
    <recommendedName>
        <fullName evidence="6">Annexin</fullName>
    </recommendedName>
</protein>
<dbReference type="GO" id="GO:0005634">
    <property type="term" value="C:nucleus"/>
    <property type="evidence" value="ECO:0007669"/>
    <property type="project" value="TreeGrafter"/>
</dbReference>
<evidence type="ECO:0000313" key="4">
    <source>
        <dbReference type="EMBL" id="KAJ8948788.1"/>
    </source>
</evidence>
<dbReference type="PANTHER" id="PTHR10502">
    <property type="entry name" value="ANNEXIN"/>
    <property type="match status" value="1"/>
</dbReference>